<reference evidence="1 2" key="2">
    <citation type="submission" date="2019-02" db="EMBL/GenBank/DDBJ databases">
        <title>'Lichenibacterium ramalinii' gen. nov. sp. nov., 'Lichenibacterium minor' gen. nov. sp. nov.</title>
        <authorList>
            <person name="Pankratov T."/>
        </authorList>
    </citation>
    <scope>NUCLEOTIDE SEQUENCE [LARGE SCALE GENOMIC DNA]</scope>
    <source>
        <strain evidence="1 2">RmlP001</strain>
    </source>
</reference>
<organism evidence="1 2">
    <name type="scientific">Lichenibacterium ramalinae</name>
    <dbReference type="NCBI Taxonomy" id="2316527"/>
    <lineage>
        <taxon>Bacteria</taxon>
        <taxon>Pseudomonadati</taxon>
        <taxon>Pseudomonadota</taxon>
        <taxon>Alphaproteobacteria</taxon>
        <taxon>Hyphomicrobiales</taxon>
        <taxon>Lichenihabitantaceae</taxon>
        <taxon>Lichenibacterium</taxon>
    </lineage>
</organism>
<protein>
    <submittedName>
        <fullName evidence="1">Uncharacterized protein</fullName>
    </submittedName>
</protein>
<dbReference type="RefSeq" id="WP_129220135.1">
    <property type="nucleotide sequence ID" value="NZ_QYBC01000013.1"/>
</dbReference>
<name>A0A4Q2RCK7_9HYPH</name>
<dbReference type="AlphaFoldDB" id="A0A4Q2RCK7"/>
<comment type="caution">
    <text evidence="1">The sequence shown here is derived from an EMBL/GenBank/DDBJ whole genome shotgun (WGS) entry which is preliminary data.</text>
</comment>
<reference evidence="1 2" key="1">
    <citation type="submission" date="2018-09" db="EMBL/GenBank/DDBJ databases">
        <authorList>
            <person name="Grouzdev D.S."/>
            <person name="Krutkina M.S."/>
        </authorList>
    </citation>
    <scope>NUCLEOTIDE SEQUENCE [LARGE SCALE GENOMIC DNA]</scope>
    <source>
        <strain evidence="1 2">RmlP001</strain>
    </source>
</reference>
<gene>
    <name evidence="1" type="ORF">D3272_15525</name>
</gene>
<keyword evidence="2" id="KW-1185">Reference proteome</keyword>
<dbReference type="EMBL" id="QYBC01000013">
    <property type="protein sequence ID" value="RYB03563.1"/>
    <property type="molecule type" value="Genomic_DNA"/>
</dbReference>
<sequence>MSERINVGVAAYAAGAAIQAGVNAAVASIRYDRARASQRASLATIHDAFLERARVQVAQRNIRILLDL</sequence>
<evidence type="ECO:0000313" key="2">
    <source>
        <dbReference type="Proteomes" id="UP000289411"/>
    </source>
</evidence>
<accession>A0A4Q2RCK7</accession>
<evidence type="ECO:0000313" key="1">
    <source>
        <dbReference type="EMBL" id="RYB03563.1"/>
    </source>
</evidence>
<dbReference type="Proteomes" id="UP000289411">
    <property type="component" value="Unassembled WGS sequence"/>
</dbReference>
<proteinExistence type="predicted"/>